<feature type="region of interest" description="Disordered" evidence="1">
    <location>
        <begin position="1"/>
        <end position="73"/>
    </location>
</feature>
<feature type="compositionally biased region" description="Basic and acidic residues" evidence="1">
    <location>
        <begin position="47"/>
        <end position="61"/>
    </location>
</feature>
<keyword evidence="3" id="KW-1185">Reference proteome</keyword>
<proteinExistence type="predicted"/>
<comment type="caution">
    <text evidence="2">The sequence shown here is derived from an EMBL/GenBank/DDBJ whole genome shotgun (WGS) entry which is preliminary data.</text>
</comment>
<evidence type="ECO:0000313" key="3">
    <source>
        <dbReference type="Proteomes" id="UP000835052"/>
    </source>
</evidence>
<organism evidence="2 3">
    <name type="scientific">Caenorhabditis auriculariae</name>
    <dbReference type="NCBI Taxonomy" id="2777116"/>
    <lineage>
        <taxon>Eukaryota</taxon>
        <taxon>Metazoa</taxon>
        <taxon>Ecdysozoa</taxon>
        <taxon>Nematoda</taxon>
        <taxon>Chromadorea</taxon>
        <taxon>Rhabditida</taxon>
        <taxon>Rhabditina</taxon>
        <taxon>Rhabditomorpha</taxon>
        <taxon>Rhabditoidea</taxon>
        <taxon>Rhabditidae</taxon>
        <taxon>Peloderinae</taxon>
        <taxon>Caenorhabditis</taxon>
    </lineage>
</organism>
<dbReference type="EMBL" id="CAJGYM010000001">
    <property type="protein sequence ID" value="CAD6184284.1"/>
    <property type="molecule type" value="Genomic_DNA"/>
</dbReference>
<accession>A0A8S1GMJ2</accession>
<gene>
    <name evidence="2" type="ORF">CAUJ_LOCUS203</name>
</gene>
<feature type="compositionally biased region" description="Basic residues" evidence="1">
    <location>
        <begin position="22"/>
        <end position="31"/>
    </location>
</feature>
<sequence>MSDGRAVSTQAVHLDSKSELRQKKKKKKKKTSRTDSNRYCRNQLSEGRPEGQKTTAGDRRCFQKTMARNREEL</sequence>
<reference evidence="2" key="1">
    <citation type="submission" date="2020-10" db="EMBL/GenBank/DDBJ databases">
        <authorList>
            <person name="Kikuchi T."/>
        </authorList>
    </citation>
    <scope>NUCLEOTIDE SEQUENCE</scope>
    <source>
        <strain evidence="2">NKZ352</strain>
    </source>
</reference>
<name>A0A8S1GMJ2_9PELO</name>
<evidence type="ECO:0000256" key="1">
    <source>
        <dbReference type="SAM" id="MobiDB-lite"/>
    </source>
</evidence>
<protein>
    <submittedName>
        <fullName evidence="2">Uncharacterized protein</fullName>
    </submittedName>
</protein>
<evidence type="ECO:0000313" key="2">
    <source>
        <dbReference type="EMBL" id="CAD6184284.1"/>
    </source>
</evidence>
<dbReference type="AlphaFoldDB" id="A0A8S1GMJ2"/>
<dbReference type="Proteomes" id="UP000835052">
    <property type="component" value="Unassembled WGS sequence"/>
</dbReference>